<dbReference type="RefSeq" id="WP_307521949.1">
    <property type="nucleotide sequence ID" value="NZ_JAUSZI010000002.1"/>
</dbReference>
<name>A0ABU0SSX1_9ACTN</name>
<protein>
    <submittedName>
        <fullName evidence="2">Uncharacterized protein</fullName>
    </submittedName>
</protein>
<evidence type="ECO:0000313" key="2">
    <source>
        <dbReference type="EMBL" id="MDQ1026635.1"/>
    </source>
</evidence>
<proteinExistence type="predicted"/>
<organism evidence="2 3">
    <name type="scientific">Streptomyces umbrinus</name>
    <dbReference type="NCBI Taxonomy" id="67370"/>
    <lineage>
        <taxon>Bacteria</taxon>
        <taxon>Bacillati</taxon>
        <taxon>Actinomycetota</taxon>
        <taxon>Actinomycetes</taxon>
        <taxon>Kitasatosporales</taxon>
        <taxon>Streptomycetaceae</taxon>
        <taxon>Streptomyces</taxon>
        <taxon>Streptomyces phaeochromogenes group</taxon>
    </lineage>
</organism>
<evidence type="ECO:0000256" key="1">
    <source>
        <dbReference type="SAM" id="MobiDB-lite"/>
    </source>
</evidence>
<feature type="region of interest" description="Disordered" evidence="1">
    <location>
        <begin position="1"/>
        <end position="23"/>
    </location>
</feature>
<reference evidence="2 3" key="1">
    <citation type="submission" date="2023-07" db="EMBL/GenBank/DDBJ databases">
        <title>Comparative genomics of wheat-associated soil bacteria to identify genetic determinants of phenazine resistance.</title>
        <authorList>
            <person name="Mouncey N."/>
        </authorList>
    </citation>
    <scope>NUCLEOTIDE SEQUENCE [LARGE SCALE GENOMIC DNA]</scope>
    <source>
        <strain evidence="2 3">V2I4</strain>
    </source>
</reference>
<accession>A0ABU0SSX1</accession>
<sequence length="56" mass="6258">MHTSLAPHIPPFHREDPGHDPDLTLSLPLPEFEASSMVQWAQSGAVGYRKQHGRRA</sequence>
<feature type="compositionally biased region" description="Basic and acidic residues" evidence="1">
    <location>
        <begin position="12"/>
        <end position="22"/>
    </location>
</feature>
<keyword evidence="3" id="KW-1185">Reference proteome</keyword>
<comment type="caution">
    <text evidence="2">The sequence shown here is derived from an EMBL/GenBank/DDBJ whole genome shotgun (WGS) entry which is preliminary data.</text>
</comment>
<evidence type="ECO:0000313" key="3">
    <source>
        <dbReference type="Proteomes" id="UP001230328"/>
    </source>
</evidence>
<dbReference type="Proteomes" id="UP001230328">
    <property type="component" value="Unassembled WGS sequence"/>
</dbReference>
<gene>
    <name evidence="2" type="ORF">QF035_004217</name>
</gene>
<dbReference type="EMBL" id="JAUSZI010000002">
    <property type="protein sequence ID" value="MDQ1026635.1"/>
    <property type="molecule type" value="Genomic_DNA"/>
</dbReference>